<organism evidence="7 8">
    <name type="scientific">Tsukamurella pulmonis</name>
    <dbReference type="NCBI Taxonomy" id="47312"/>
    <lineage>
        <taxon>Bacteria</taxon>
        <taxon>Bacillati</taxon>
        <taxon>Actinomycetota</taxon>
        <taxon>Actinomycetes</taxon>
        <taxon>Mycobacteriales</taxon>
        <taxon>Tsukamurellaceae</taxon>
        <taxon>Tsukamurella</taxon>
    </lineage>
</organism>
<dbReference type="EMBL" id="FNLF01000002">
    <property type="protein sequence ID" value="SDQ72810.1"/>
    <property type="molecule type" value="Genomic_DNA"/>
</dbReference>
<dbReference type="AlphaFoldDB" id="A0A1H1D8S9"/>
<dbReference type="Pfam" id="PF01810">
    <property type="entry name" value="LysE"/>
    <property type="match status" value="1"/>
</dbReference>
<sequence>MEISNLAGFAVLCLALSVSPGPDSLLVIKLALERRVLGLAVAVGSAAGSIAWAALVAFGVARLLSENSIATAVLHVAGGLYLIYLGAREFFRHHDAGIDGEPGGPADGARSDPSLSGAVLQGAISCLLNPKVGLFFLLVAPQYASPLTAGSVLVLGLVDAVVATAWLSVLAIGASTMSKKLTDPTVRRRVFRTAGLVIVAIGISVIVGATV</sequence>
<feature type="transmembrane region" description="Helical" evidence="6">
    <location>
        <begin position="147"/>
        <end position="169"/>
    </location>
</feature>
<accession>A0A1H1D8S9</accession>
<feature type="transmembrane region" description="Helical" evidence="6">
    <location>
        <begin position="36"/>
        <end position="61"/>
    </location>
</feature>
<dbReference type="PANTHER" id="PTHR30086">
    <property type="entry name" value="ARGININE EXPORTER PROTEIN ARGO"/>
    <property type="match status" value="1"/>
</dbReference>
<keyword evidence="3 6" id="KW-0812">Transmembrane</keyword>
<dbReference type="STRING" id="47312.SAMN04489765_1601"/>
<dbReference type="OrthoDB" id="9784202at2"/>
<evidence type="ECO:0000313" key="7">
    <source>
        <dbReference type="EMBL" id="SDQ72810.1"/>
    </source>
</evidence>
<keyword evidence="4 6" id="KW-1133">Transmembrane helix</keyword>
<keyword evidence="8" id="KW-1185">Reference proteome</keyword>
<feature type="transmembrane region" description="Helical" evidence="6">
    <location>
        <begin position="68"/>
        <end position="87"/>
    </location>
</feature>
<dbReference type="GO" id="GO:0015171">
    <property type="term" value="F:amino acid transmembrane transporter activity"/>
    <property type="evidence" value="ECO:0007669"/>
    <property type="project" value="TreeGrafter"/>
</dbReference>
<evidence type="ECO:0000256" key="2">
    <source>
        <dbReference type="ARBA" id="ARBA00022475"/>
    </source>
</evidence>
<keyword evidence="5 6" id="KW-0472">Membrane</keyword>
<evidence type="ECO:0000256" key="4">
    <source>
        <dbReference type="ARBA" id="ARBA00022989"/>
    </source>
</evidence>
<proteinExistence type="predicted"/>
<name>A0A1H1D8S9_9ACTN</name>
<gene>
    <name evidence="7" type="ORF">SAMN04489765_1601</name>
</gene>
<protein>
    <submittedName>
        <fullName evidence="7">Threonine/homoserine/homoserine lactone efflux protein</fullName>
    </submittedName>
</protein>
<dbReference type="RefSeq" id="WP_068566097.1">
    <property type="nucleotide sequence ID" value="NZ_LSRH01000012.1"/>
</dbReference>
<comment type="subcellular location">
    <subcellularLocation>
        <location evidence="1">Cell membrane</location>
        <topology evidence="1">Multi-pass membrane protein</topology>
    </subcellularLocation>
</comment>
<feature type="transmembrane region" description="Helical" evidence="6">
    <location>
        <begin position="190"/>
        <end position="209"/>
    </location>
</feature>
<dbReference type="GO" id="GO:0005886">
    <property type="term" value="C:plasma membrane"/>
    <property type="evidence" value="ECO:0007669"/>
    <property type="project" value="UniProtKB-SubCell"/>
</dbReference>
<evidence type="ECO:0000256" key="6">
    <source>
        <dbReference type="SAM" id="Phobius"/>
    </source>
</evidence>
<keyword evidence="2" id="KW-1003">Cell membrane</keyword>
<evidence type="ECO:0000256" key="3">
    <source>
        <dbReference type="ARBA" id="ARBA00022692"/>
    </source>
</evidence>
<dbReference type="PANTHER" id="PTHR30086:SF20">
    <property type="entry name" value="ARGININE EXPORTER PROTEIN ARGO-RELATED"/>
    <property type="match status" value="1"/>
</dbReference>
<evidence type="ECO:0000256" key="1">
    <source>
        <dbReference type="ARBA" id="ARBA00004651"/>
    </source>
</evidence>
<evidence type="ECO:0000313" key="8">
    <source>
        <dbReference type="Proteomes" id="UP000183053"/>
    </source>
</evidence>
<dbReference type="InterPro" id="IPR001123">
    <property type="entry name" value="LeuE-type"/>
</dbReference>
<evidence type="ECO:0000256" key="5">
    <source>
        <dbReference type="ARBA" id="ARBA00023136"/>
    </source>
</evidence>
<reference evidence="8" key="1">
    <citation type="submission" date="2016-10" db="EMBL/GenBank/DDBJ databases">
        <authorList>
            <person name="Varghese N."/>
            <person name="Submissions S."/>
        </authorList>
    </citation>
    <scope>NUCLEOTIDE SEQUENCE [LARGE SCALE GENOMIC DNA]</scope>
    <source>
        <strain evidence="8">DSM 44142</strain>
    </source>
</reference>
<dbReference type="Proteomes" id="UP000183053">
    <property type="component" value="Unassembled WGS sequence"/>
</dbReference>